<dbReference type="InterPro" id="IPR013025">
    <property type="entry name" value="Ribosomal_uL23-like"/>
</dbReference>
<name>A0A9D1KIT7_9FIRM</name>
<proteinExistence type="inferred from homology"/>
<dbReference type="NCBIfam" id="NF004363">
    <property type="entry name" value="PRK05738.2-4"/>
    <property type="match status" value="1"/>
</dbReference>
<dbReference type="InterPro" id="IPR001014">
    <property type="entry name" value="Ribosomal_uL23_CS"/>
</dbReference>
<dbReference type="Gene3D" id="3.30.70.330">
    <property type="match status" value="1"/>
</dbReference>
<comment type="similarity">
    <text evidence="1 6 7">Belongs to the universal ribosomal protein uL23 family.</text>
</comment>
<gene>
    <name evidence="6 8" type="primary">rplW</name>
    <name evidence="8" type="ORF">IAC39_00560</name>
</gene>
<dbReference type="GO" id="GO:0003735">
    <property type="term" value="F:structural constituent of ribosome"/>
    <property type="evidence" value="ECO:0007669"/>
    <property type="project" value="InterPro"/>
</dbReference>
<dbReference type="AlphaFoldDB" id="A0A9D1KIT7"/>
<dbReference type="PANTHER" id="PTHR11620">
    <property type="entry name" value="60S RIBOSOMAL PROTEIN L23A"/>
    <property type="match status" value="1"/>
</dbReference>
<dbReference type="PROSITE" id="PS00050">
    <property type="entry name" value="RIBOSOMAL_L23"/>
    <property type="match status" value="1"/>
</dbReference>
<evidence type="ECO:0000256" key="6">
    <source>
        <dbReference type="HAMAP-Rule" id="MF_01369"/>
    </source>
</evidence>
<dbReference type="HAMAP" id="MF_01369_B">
    <property type="entry name" value="Ribosomal_uL23_B"/>
    <property type="match status" value="1"/>
</dbReference>
<keyword evidence="4 6" id="KW-0689">Ribosomal protein</keyword>
<sequence length="98" mass="10902">MVKTAQDIILKPVITEASMEDLRAGKYTFKVALTANKIEIKDAVEEIFGVKVASVHTMRVRGRFRRMGRNEGTTPAWKKAIVTLAEGSKTIAFFDGMI</sequence>
<comment type="function">
    <text evidence="6">One of the early assembly proteins it binds 23S rRNA. One of the proteins that surrounds the polypeptide exit tunnel on the outside of the ribosome. Forms the main docking site for trigger factor binding to the ribosome.</text>
</comment>
<evidence type="ECO:0000256" key="2">
    <source>
        <dbReference type="ARBA" id="ARBA00022730"/>
    </source>
</evidence>
<evidence type="ECO:0000256" key="3">
    <source>
        <dbReference type="ARBA" id="ARBA00022884"/>
    </source>
</evidence>
<comment type="caution">
    <text evidence="8">The sequence shown here is derived from an EMBL/GenBank/DDBJ whole genome shotgun (WGS) entry which is preliminary data.</text>
</comment>
<dbReference type="InterPro" id="IPR012677">
    <property type="entry name" value="Nucleotide-bd_a/b_plait_sf"/>
</dbReference>
<organism evidence="8 9">
    <name type="scientific">Candidatus Faeciplasma pullistercoris</name>
    <dbReference type="NCBI Taxonomy" id="2840800"/>
    <lineage>
        <taxon>Bacteria</taxon>
        <taxon>Bacillati</taxon>
        <taxon>Bacillota</taxon>
        <taxon>Clostridia</taxon>
        <taxon>Eubacteriales</taxon>
        <taxon>Oscillospiraceae</taxon>
        <taxon>Oscillospiraceae incertae sedis</taxon>
        <taxon>Candidatus Faeciplasma</taxon>
    </lineage>
</organism>
<dbReference type="Pfam" id="PF00276">
    <property type="entry name" value="Ribosomal_L23"/>
    <property type="match status" value="1"/>
</dbReference>
<dbReference type="EMBL" id="DVLL01000003">
    <property type="protein sequence ID" value="HIT58209.1"/>
    <property type="molecule type" value="Genomic_DNA"/>
</dbReference>
<dbReference type="FunFam" id="3.30.70.330:FF:000001">
    <property type="entry name" value="50S ribosomal protein L23"/>
    <property type="match status" value="1"/>
</dbReference>
<dbReference type="GO" id="GO:0019843">
    <property type="term" value="F:rRNA binding"/>
    <property type="evidence" value="ECO:0007669"/>
    <property type="project" value="UniProtKB-UniRule"/>
</dbReference>
<evidence type="ECO:0000313" key="8">
    <source>
        <dbReference type="EMBL" id="HIT58209.1"/>
    </source>
</evidence>
<keyword evidence="5 6" id="KW-0687">Ribonucleoprotein</keyword>
<comment type="subunit">
    <text evidence="6">Part of the 50S ribosomal subunit. Contacts protein L29, and trigger factor when it is bound to the ribosome.</text>
</comment>
<protein>
    <recommendedName>
        <fullName evidence="6">Large ribosomal subunit protein uL23</fullName>
    </recommendedName>
</protein>
<dbReference type="InterPro" id="IPR012678">
    <property type="entry name" value="Ribosomal_uL23/eL15/eS24_sf"/>
</dbReference>
<reference evidence="8" key="2">
    <citation type="journal article" date="2021" name="PeerJ">
        <title>Extensive microbial diversity within the chicken gut microbiome revealed by metagenomics and culture.</title>
        <authorList>
            <person name="Gilroy R."/>
            <person name="Ravi A."/>
            <person name="Getino M."/>
            <person name="Pursley I."/>
            <person name="Horton D.L."/>
            <person name="Alikhan N.F."/>
            <person name="Baker D."/>
            <person name="Gharbi K."/>
            <person name="Hall N."/>
            <person name="Watson M."/>
            <person name="Adriaenssens E.M."/>
            <person name="Foster-Nyarko E."/>
            <person name="Jarju S."/>
            <person name="Secka A."/>
            <person name="Antonio M."/>
            <person name="Oren A."/>
            <person name="Chaudhuri R.R."/>
            <person name="La Ragione R."/>
            <person name="Hildebrand F."/>
            <person name="Pallen M.J."/>
        </authorList>
    </citation>
    <scope>NUCLEOTIDE SEQUENCE</scope>
    <source>
        <strain evidence="8">CHK33-4379</strain>
    </source>
</reference>
<dbReference type="GO" id="GO:1990904">
    <property type="term" value="C:ribonucleoprotein complex"/>
    <property type="evidence" value="ECO:0007669"/>
    <property type="project" value="UniProtKB-KW"/>
</dbReference>
<dbReference type="SUPFAM" id="SSF54189">
    <property type="entry name" value="Ribosomal proteins S24e, L23 and L15e"/>
    <property type="match status" value="1"/>
</dbReference>
<evidence type="ECO:0000256" key="1">
    <source>
        <dbReference type="ARBA" id="ARBA00006700"/>
    </source>
</evidence>
<keyword evidence="2 6" id="KW-0699">rRNA-binding</keyword>
<evidence type="ECO:0000256" key="5">
    <source>
        <dbReference type="ARBA" id="ARBA00023274"/>
    </source>
</evidence>
<evidence type="ECO:0000313" key="9">
    <source>
        <dbReference type="Proteomes" id="UP000824136"/>
    </source>
</evidence>
<evidence type="ECO:0000256" key="7">
    <source>
        <dbReference type="RuleBase" id="RU003934"/>
    </source>
</evidence>
<evidence type="ECO:0000256" key="4">
    <source>
        <dbReference type="ARBA" id="ARBA00022980"/>
    </source>
</evidence>
<dbReference type="Proteomes" id="UP000824136">
    <property type="component" value="Unassembled WGS sequence"/>
</dbReference>
<reference evidence="8" key="1">
    <citation type="submission" date="2020-10" db="EMBL/GenBank/DDBJ databases">
        <authorList>
            <person name="Gilroy R."/>
        </authorList>
    </citation>
    <scope>NUCLEOTIDE SEQUENCE</scope>
    <source>
        <strain evidence="8">CHK33-4379</strain>
    </source>
</reference>
<accession>A0A9D1KIT7</accession>
<keyword evidence="3 6" id="KW-0694">RNA-binding</keyword>
<dbReference type="GO" id="GO:0005840">
    <property type="term" value="C:ribosome"/>
    <property type="evidence" value="ECO:0007669"/>
    <property type="project" value="UniProtKB-KW"/>
</dbReference>
<dbReference type="GO" id="GO:0006412">
    <property type="term" value="P:translation"/>
    <property type="evidence" value="ECO:0007669"/>
    <property type="project" value="UniProtKB-UniRule"/>
</dbReference>